<keyword evidence="1" id="KW-0472">Membrane</keyword>
<feature type="transmembrane region" description="Helical" evidence="1">
    <location>
        <begin position="129"/>
        <end position="150"/>
    </location>
</feature>
<feature type="signal peptide" evidence="2">
    <location>
        <begin position="1"/>
        <end position="20"/>
    </location>
</feature>
<dbReference type="EMBL" id="BAAANF010000029">
    <property type="protein sequence ID" value="GAA1718530.1"/>
    <property type="molecule type" value="Genomic_DNA"/>
</dbReference>
<keyword evidence="4" id="KW-1185">Reference proteome</keyword>
<feature type="chain" id="PRO_5047085164" evidence="2">
    <location>
        <begin position="21"/>
        <end position="153"/>
    </location>
</feature>
<name>A0ABP4V650_9ACTN</name>
<gene>
    <name evidence="3" type="ORF">GCM10009745_79200</name>
</gene>
<keyword evidence="1" id="KW-0812">Transmembrane</keyword>
<evidence type="ECO:0000313" key="3">
    <source>
        <dbReference type="EMBL" id="GAA1718530.1"/>
    </source>
</evidence>
<dbReference type="Proteomes" id="UP001500280">
    <property type="component" value="Unassembled WGS sequence"/>
</dbReference>
<keyword evidence="2" id="KW-0732">Signal</keyword>
<evidence type="ECO:0000256" key="1">
    <source>
        <dbReference type="SAM" id="Phobius"/>
    </source>
</evidence>
<protein>
    <submittedName>
        <fullName evidence="3">Uncharacterized protein</fullName>
    </submittedName>
</protein>
<organism evidence="3 4">
    <name type="scientific">Kribbella yunnanensis</name>
    <dbReference type="NCBI Taxonomy" id="190194"/>
    <lineage>
        <taxon>Bacteria</taxon>
        <taxon>Bacillati</taxon>
        <taxon>Actinomycetota</taxon>
        <taxon>Actinomycetes</taxon>
        <taxon>Propionibacteriales</taxon>
        <taxon>Kribbellaceae</taxon>
        <taxon>Kribbella</taxon>
    </lineage>
</organism>
<evidence type="ECO:0000256" key="2">
    <source>
        <dbReference type="SAM" id="SignalP"/>
    </source>
</evidence>
<comment type="caution">
    <text evidence="3">The sequence shown here is derived from an EMBL/GenBank/DDBJ whole genome shotgun (WGS) entry which is preliminary data.</text>
</comment>
<reference evidence="4" key="1">
    <citation type="journal article" date="2019" name="Int. J. Syst. Evol. Microbiol.">
        <title>The Global Catalogue of Microorganisms (GCM) 10K type strain sequencing project: providing services to taxonomists for standard genome sequencing and annotation.</title>
        <authorList>
            <consortium name="The Broad Institute Genomics Platform"/>
            <consortium name="The Broad Institute Genome Sequencing Center for Infectious Disease"/>
            <person name="Wu L."/>
            <person name="Ma J."/>
        </authorList>
    </citation>
    <scope>NUCLEOTIDE SEQUENCE [LARGE SCALE GENOMIC DNA]</scope>
    <source>
        <strain evidence="4">JCM 14307</strain>
    </source>
</reference>
<proteinExistence type="predicted"/>
<keyword evidence="1" id="KW-1133">Transmembrane helix</keyword>
<sequence>MIPLALLASVLMLAVPPAPVITMNPDQLSAVTGQKLMLESRISAPAGSIAHLNVTSLDGVYVDLEDWTQDVTQPVPAESRAQLDWEFQAVNSGRFAVYVVVIPKSGPLTVSSPVHVTVAKRQSLDTRGALPVALAIPTLLGLAALGSRLWRVR</sequence>
<dbReference type="RefSeq" id="WP_344164619.1">
    <property type="nucleotide sequence ID" value="NZ_BAAANF010000029.1"/>
</dbReference>
<accession>A0ABP4V650</accession>
<evidence type="ECO:0000313" key="4">
    <source>
        <dbReference type="Proteomes" id="UP001500280"/>
    </source>
</evidence>